<dbReference type="Gene3D" id="3.30.300.20">
    <property type="match status" value="1"/>
</dbReference>
<dbReference type="SUPFAM" id="SSF82784">
    <property type="entry name" value="OsmC-like"/>
    <property type="match status" value="1"/>
</dbReference>
<dbReference type="InterPro" id="IPR003718">
    <property type="entry name" value="OsmC/Ohr_fam"/>
</dbReference>
<dbReference type="AlphaFoldDB" id="A0A1C7PEK5"/>
<protein>
    <submittedName>
        <fullName evidence="1">Osmc/ohr family</fullName>
    </submittedName>
</protein>
<dbReference type="OrthoDB" id="290036at2"/>
<dbReference type="Proteomes" id="UP000176204">
    <property type="component" value="Chromosome I"/>
</dbReference>
<dbReference type="PANTHER" id="PTHR39624">
    <property type="entry name" value="PROTEIN INVOLVED IN RIMO-MEDIATED BETA-METHYLTHIOLATION OF RIBOSOMAL PROTEIN S12 YCAO"/>
    <property type="match status" value="1"/>
</dbReference>
<organism evidence="1 2">
    <name type="scientific">Akkermansia glycaniphila</name>
    <dbReference type="NCBI Taxonomy" id="1679444"/>
    <lineage>
        <taxon>Bacteria</taxon>
        <taxon>Pseudomonadati</taxon>
        <taxon>Verrucomicrobiota</taxon>
        <taxon>Verrucomicrobiia</taxon>
        <taxon>Verrucomicrobiales</taxon>
        <taxon>Akkermansiaceae</taxon>
        <taxon>Akkermansia</taxon>
    </lineage>
</organism>
<evidence type="ECO:0000313" key="2">
    <source>
        <dbReference type="Proteomes" id="UP000176204"/>
    </source>
</evidence>
<reference evidence="2" key="1">
    <citation type="submission" date="2016-09" db="EMBL/GenBank/DDBJ databases">
        <authorList>
            <person name="Koehorst J."/>
        </authorList>
    </citation>
    <scope>NUCLEOTIDE SEQUENCE [LARGE SCALE GENOMIC DNA]</scope>
</reference>
<dbReference type="InterPro" id="IPR036102">
    <property type="entry name" value="OsmC/Ohrsf"/>
</dbReference>
<dbReference type="RefSeq" id="WP_067772085.1">
    <property type="nucleotide sequence ID" value="NZ_LIGX01000002.1"/>
</dbReference>
<dbReference type="InterPro" id="IPR015946">
    <property type="entry name" value="KH_dom-like_a/b"/>
</dbReference>
<dbReference type="EMBL" id="LT629973">
    <property type="protein sequence ID" value="SEH70071.1"/>
    <property type="molecule type" value="Genomic_DNA"/>
</dbReference>
<name>A0A1C7PEK5_9BACT</name>
<sequence length="135" mass="14578">MVKSHITYQGGLHCSAQHEPSKAVIETDAPVDNNGKGEAFSPTDLVGAALAACMSTIMGMVTERKGIDLTGMTVDVAKHMNADPRRIGKLEIVITVPLPEDTPYKSMLEQAALNCPVKKSLHPDVEIPITWIWGK</sequence>
<accession>A0A1C7PEK5</accession>
<proteinExistence type="predicted"/>
<gene>
    <name evidence="1" type="ORF">PYTT_0074</name>
</gene>
<dbReference type="Pfam" id="PF02566">
    <property type="entry name" value="OsmC"/>
    <property type="match status" value="1"/>
</dbReference>
<dbReference type="PANTHER" id="PTHR39624:SF2">
    <property type="entry name" value="OSMC-LIKE PROTEIN"/>
    <property type="match status" value="1"/>
</dbReference>
<dbReference type="PATRIC" id="fig|1679444.3.peg.237"/>
<dbReference type="STRING" id="1679444.PYTT_0074"/>
<evidence type="ECO:0000313" key="1">
    <source>
        <dbReference type="EMBL" id="SEH70071.1"/>
    </source>
</evidence>
<keyword evidence="2" id="KW-1185">Reference proteome</keyword>
<dbReference type="KEGG" id="agl:PYTT_0074"/>